<feature type="transmembrane region" description="Helical" evidence="1">
    <location>
        <begin position="103"/>
        <end position="121"/>
    </location>
</feature>
<comment type="caution">
    <text evidence="2">The sequence shown here is derived from an EMBL/GenBank/DDBJ whole genome shotgun (WGS) entry which is preliminary data.</text>
</comment>
<proteinExistence type="predicted"/>
<keyword evidence="1" id="KW-1133">Transmembrane helix</keyword>
<sequence>MSLDPGIWLAALLTLGIFSFLYRDNPAYKVCEAIFVGVSAGYWFVSLFWQNIWPKLVLNLRDAAGLLFGHGVWDPRWLYLFAGILGLMMLMRLLPKGGWISRWPLAFIVGTTAGLYMITYLQSNAISQVHDTLVPLAGPGSGRLLFLPLPFAVHWNALFVFAGTFTGLVYFFFSVEHKRLAGGTARVGILFLMVTFGASFGYTVMSRMSLLIGRMDFLFGQWLGLAR</sequence>
<evidence type="ECO:0000313" key="2">
    <source>
        <dbReference type="EMBL" id="MBM3317718.1"/>
    </source>
</evidence>
<feature type="transmembrane region" description="Helical" evidence="1">
    <location>
        <begin position="34"/>
        <end position="52"/>
    </location>
</feature>
<protein>
    <submittedName>
        <fullName evidence="2">Uncharacterized protein</fullName>
    </submittedName>
</protein>
<keyword evidence="1" id="KW-0812">Transmembrane</keyword>
<keyword evidence="1" id="KW-0472">Membrane</keyword>
<name>A0A938BNX7_UNCEI</name>
<feature type="transmembrane region" description="Helical" evidence="1">
    <location>
        <begin position="6"/>
        <end position="22"/>
    </location>
</feature>
<evidence type="ECO:0000256" key="1">
    <source>
        <dbReference type="SAM" id="Phobius"/>
    </source>
</evidence>
<dbReference type="Proteomes" id="UP000748308">
    <property type="component" value="Unassembled WGS sequence"/>
</dbReference>
<organism evidence="2 3">
    <name type="scientific">Eiseniibacteriota bacterium</name>
    <dbReference type="NCBI Taxonomy" id="2212470"/>
    <lineage>
        <taxon>Bacteria</taxon>
        <taxon>Candidatus Eiseniibacteriota</taxon>
    </lineage>
</organism>
<accession>A0A938BNX7</accession>
<dbReference type="AlphaFoldDB" id="A0A938BNX7"/>
<reference evidence="2" key="1">
    <citation type="submission" date="2019-03" db="EMBL/GenBank/DDBJ databases">
        <title>Lake Tanganyika Metagenome-Assembled Genomes (MAGs).</title>
        <authorList>
            <person name="Tran P."/>
        </authorList>
    </citation>
    <scope>NUCLEOTIDE SEQUENCE</scope>
    <source>
        <strain evidence="2">M_DeepCast_400m_m2_100</strain>
    </source>
</reference>
<dbReference type="EMBL" id="VGIY01000174">
    <property type="protein sequence ID" value="MBM3317718.1"/>
    <property type="molecule type" value="Genomic_DNA"/>
</dbReference>
<feature type="transmembrane region" description="Helical" evidence="1">
    <location>
        <begin position="77"/>
        <end position="94"/>
    </location>
</feature>
<gene>
    <name evidence="2" type="ORF">FJY75_07680</name>
</gene>
<feature type="transmembrane region" description="Helical" evidence="1">
    <location>
        <begin position="153"/>
        <end position="173"/>
    </location>
</feature>
<evidence type="ECO:0000313" key="3">
    <source>
        <dbReference type="Proteomes" id="UP000748308"/>
    </source>
</evidence>
<feature type="transmembrane region" description="Helical" evidence="1">
    <location>
        <begin position="185"/>
        <end position="205"/>
    </location>
</feature>